<gene>
    <name evidence="1" type="ORF">ACAOBT_LOCUS27089</name>
</gene>
<dbReference type="Proteomes" id="UP001152888">
    <property type="component" value="Unassembled WGS sequence"/>
</dbReference>
<organism evidence="1 2">
    <name type="scientific">Acanthoscelides obtectus</name>
    <name type="common">Bean weevil</name>
    <name type="synonym">Bruchus obtectus</name>
    <dbReference type="NCBI Taxonomy" id="200917"/>
    <lineage>
        <taxon>Eukaryota</taxon>
        <taxon>Metazoa</taxon>
        <taxon>Ecdysozoa</taxon>
        <taxon>Arthropoda</taxon>
        <taxon>Hexapoda</taxon>
        <taxon>Insecta</taxon>
        <taxon>Pterygota</taxon>
        <taxon>Neoptera</taxon>
        <taxon>Endopterygota</taxon>
        <taxon>Coleoptera</taxon>
        <taxon>Polyphaga</taxon>
        <taxon>Cucujiformia</taxon>
        <taxon>Chrysomeloidea</taxon>
        <taxon>Chrysomelidae</taxon>
        <taxon>Bruchinae</taxon>
        <taxon>Bruchini</taxon>
        <taxon>Acanthoscelides</taxon>
    </lineage>
</organism>
<protein>
    <submittedName>
        <fullName evidence="1">Uncharacterized protein</fullName>
    </submittedName>
</protein>
<proteinExistence type="predicted"/>
<reference evidence="1" key="1">
    <citation type="submission" date="2022-03" db="EMBL/GenBank/DDBJ databases">
        <authorList>
            <person name="Sayadi A."/>
        </authorList>
    </citation>
    <scope>NUCLEOTIDE SEQUENCE</scope>
</reference>
<sequence length="34" mass="4189">MEHETPQNYYNTYVNTSIEQYRKSYPRDGDDILF</sequence>
<evidence type="ECO:0000313" key="2">
    <source>
        <dbReference type="Proteomes" id="UP001152888"/>
    </source>
</evidence>
<evidence type="ECO:0000313" key="1">
    <source>
        <dbReference type="EMBL" id="CAH2002967.1"/>
    </source>
</evidence>
<accession>A0A9P0PXR7</accession>
<comment type="caution">
    <text evidence="1">The sequence shown here is derived from an EMBL/GenBank/DDBJ whole genome shotgun (WGS) entry which is preliminary data.</text>
</comment>
<dbReference type="AlphaFoldDB" id="A0A9P0PXR7"/>
<keyword evidence="2" id="KW-1185">Reference proteome</keyword>
<name>A0A9P0PXR7_ACAOB</name>
<dbReference type="EMBL" id="CAKOFQ010007521">
    <property type="protein sequence ID" value="CAH2002967.1"/>
    <property type="molecule type" value="Genomic_DNA"/>
</dbReference>